<keyword evidence="3" id="KW-1185">Reference proteome</keyword>
<evidence type="ECO:0000256" key="1">
    <source>
        <dbReference type="SAM" id="MobiDB-lite"/>
    </source>
</evidence>
<gene>
    <name evidence="2" type="ORF">PXEA_LOCUS16331</name>
</gene>
<feature type="compositionally biased region" description="Low complexity" evidence="1">
    <location>
        <begin position="1"/>
        <end position="15"/>
    </location>
</feature>
<dbReference type="AlphaFoldDB" id="A0A448WXT3"/>
<sequence length="141" mass="14594">MPGHSAHTSSISSSTVPPPPPQPQPPPLPPPPPPPPQPPPPSQTSLHTNSASSGPTCPLAPAPGVTLPSQTAPPNLGLSLPTSQIGQSPLALPQSHQQQLQQQQQPIGQPIPPNRITVLRGHESEVFICAWNPRTDLLASG</sequence>
<organism evidence="2 3">
    <name type="scientific">Protopolystoma xenopodis</name>
    <dbReference type="NCBI Taxonomy" id="117903"/>
    <lineage>
        <taxon>Eukaryota</taxon>
        <taxon>Metazoa</taxon>
        <taxon>Spiralia</taxon>
        <taxon>Lophotrochozoa</taxon>
        <taxon>Platyhelminthes</taxon>
        <taxon>Monogenea</taxon>
        <taxon>Polyopisthocotylea</taxon>
        <taxon>Polystomatidea</taxon>
        <taxon>Polystomatidae</taxon>
        <taxon>Protopolystoma</taxon>
    </lineage>
</organism>
<dbReference type="OrthoDB" id="6286704at2759"/>
<accession>A0A448WXT3</accession>
<evidence type="ECO:0000313" key="3">
    <source>
        <dbReference type="Proteomes" id="UP000784294"/>
    </source>
</evidence>
<feature type="region of interest" description="Disordered" evidence="1">
    <location>
        <begin position="1"/>
        <end position="115"/>
    </location>
</feature>
<reference evidence="2" key="1">
    <citation type="submission" date="2018-11" db="EMBL/GenBank/DDBJ databases">
        <authorList>
            <consortium name="Pathogen Informatics"/>
        </authorList>
    </citation>
    <scope>NUCLEOTIDE SEQUENCE</scope>
</reference>
<dbReference type="Gene3D" id="2.130.10.10">
    <property type="entry name" value="YVTN repeat-like/Quinoprotein amine dehydrogenase"/>
    <property type="match status" value="1"/>
</dbReference>
<dbReference type="EMBL" id="CAAALY010058911">
    <property type="protein sequence ID" value="VEL22891.1"/>
    <property type="molecule type" value="Genomic_DNA"/>
</dbReference>
<name>A0A448WXT3_9PLAT</name>
<proteinExistence type="predicted"/>
<dbReference type="Proteomes" id="UP000784294">
    <property type="component" value="Unassembled WGS sequence"/>
</dbReference>
<dbReference type="InterPro" id="IPR015943">
    <property type="entry name" value="WD40/YVTN_repeat-like_dom_sf"/>
</dbReference>
<feature type="compositionally biased region" description="Low complexity" evidence="1">
    <location>
        <begin position="87"/>
        <end position="108"/>
    </location>
</feature>
<feature type="compositionally biased region" description="Polar residues" evidence="1">
    <location>
        <begin position="43"/>
        <end position="55"/>
    </location>
</feature>
<comment type="caution">
    <text evidence="2">The sequence shown here is derived from an EMBL/GenBank/DDBJ whole genome shotgun (WGS) entry which is preliminary data.</text>
</comment>
<feature type="compositionally biased region" description="Pro residues" evidence="1">
    <location>
        <begin position="16"/>
        <end position="42"/>
    </location>
</feature>
<protein>
    <submittedName>
        <fullName evidence="2">Uncharacterized protein</fullName>
    </submittedName>
</protein>
<evidence type="ECO:0000313" key="2">
    <source>
        <dbReference type="EMBL" id="VEL22891.1"/>
    </source>
</evidence>